<dbReference type="Proteomes" id="UP001280121">
    <property type="component" value="Unassembled WGS sequence"/>
</dbReference>
<evidence type="ECO:0000313" key="1">
    <source>
        <dbReference type="EMBL" id="KAK2648551.1"/>
    </source>
</evidence>
<gene>
    <name evidence="1" type="ORF">Ddye_016040</name>
</gene>
<dbReference type="AlphaFoldDB" id="A0AAD9U5Y7"/>
<protein>
    <submittedName>
        <fullName evidence="1">Uncharacterized protein</fullName>
    </submittedName>
</protein>
<sequence length="200" mass="23037">MELYRVHLGFSGKLVVDKVGNSEGLCLYWSDKSWINGTMPGPYSDVCIVSRSHLGSASEILMKSFRSQRRSGIYSFAFFDGKTFGKPWTFMNWRIWVSLAQVLLGQMKGFVVLYRKGLIEGVELVKVFEKCAVQGTEWRRIRRQFHFEACWAEDSECMKLVCDNWDDGNGLVDMVGVNSRLVRCAQKLAIWNQTNRRALR</sequence>
<keyword evidence="2" id="KW-1185">Reference proteome</keyword>
<proteinExistence type="predicted"/>
<organism evidence="1 2">
    <name type="scientific">Dipteronia dyeriana</name>
    <dbReference type="NCBI Taxonomy" id="168575"/>
    <lineage>
        <taxon>Eukaryota</taxon>
        <taxon>Viridiplantae</taxon>
        <taxon>Streptophyta</taxon>
        <taxon>Embryophyta</taxon>
        <taxon>Tracheophyta</taxon>
        <taxon>Spermatophyta</taxon>
        <taxon>Magnoliopsida</taxon>
        <taxon>eudicotyledons</taxon>
        <taxon>Gunneridae</taxon>
        <taxon>Pentapetalae</taxon>
        <taxon>rosids</taxon>
        <taxon>malvids</taxon>
        <taxon>Sapindales</taxon>
        <taxon>Sapindaceae</taxon>
        <taxon>Hippocastanoideae</taxon>
        <taxon>Acereae</taxon>
        <taxon>Dipteronia</taxon>
    </lineage>
</organism>
<accession>A0AAD9U5Y7</accession>
<evidence type="ECO:0000313" key="2">
    <source>
        <dbReference type="Proteomes" id="UP001280121"/>
    </source>
</evidence>
<comment type="caution">
    <text evidence="1">The sequence shown here is derived from an EMBL/GenBank/DDBJ whole genome shotgun (WGS) entry which is preliminary data.</text>
</comment>
<name>A0AAD9U5Y7_9ROSI</name>
<dbReference type="EMBL" id="JANJYI010000005">
    <property type="protein sequence ID" value="KAK2648551.1"/>
    <property type="molecule type" value="Genomic_DNA"/>
</dbReference>
<reference evidence="1" key="1">
    <citation type="journal article" date="2023" name="Plant J.">
        <title>Genome sequences and population genomics provide insights into the demographic history, inbreeding, and mutation load of two 'living fossil' tree species of Dipteronia.</title>
        <authorList>
            <person name="Feng Y."/>
            <person name="Comes H.P."/>
            <person name="Chen J."/>
            <person name="Zhu S."/>
            <person name="Lu R."/>
            <person name="Zhang X."/>
            <person name="Li P."/>
            <person name="Qiu J."/>
            <person name="Olsen K.M."/>
            <person name="Qiu Y."/>
        </authorList>
    </citation>
    <scope>NUCLEOTIDE SEQUENCE</scope>
    <source>
        <strain evidence="1">KIB01</strain>
    </source>
</reference>